<evidence type="ECO:0000256" key="2">
    <source>
        <dbReference type="ARBA" id="ARBA00022723"/>
    </source>
</evidence>
<evidence type="ECO:0000313" key="6">
    <source>
        <dbReference type="EMBL" id="CAH2064880.1"/>
    </source>
</evidence>
<protein>
    <recommendedName>
        <fullName evidence="8">Cytochrome P450</fullName>
    </recommendedName>
</protein>
<sequence length="284" mass="31610">MILLGIITIGTYVPWLAWIDWICGLDAKLEKTAKDFDVLMEKVVQDHEAGDGHGNDFADVLLSLQKDKSIGFEINRSSIKAILLDAFVGGSDTSSTLLEWELTELLRHPECLKKIQEEVRTICKGKSSVSEDDLQDMIYLKAVVKETLRLHPPVPLMVPHKLIEDIKLGDQNVPAGSLAIINLWTIGREVATWGPDAEEFKPERHLTSSADYRGQDFELIPFGSGRRMCPGISFAEVLNEVALANLIHGFDWQATEDLQADIAESVGTVIRREFPLYVIASPTT</sequence>
<keyword evidence="5" id="KW-0503">Monooxygenase</keyword>
<dbReference type="GO" id="GO:0004497">
    <property type="term" value="F:monooxygenase activity"/>
    <property type="evidence" value="ECO:0007669"/>
    <property type="project" value="UniProtKB-KW"/>
</dbReference>
<keyword evidence="2 4" id="KW-0479">Metal-binding</keyword>
<keyword evidence="4 5" id="KW-0349">Heme</keyword>
<gene>
    <name evidence="6" type="ORF">TAV2_LOCUS15472</name>
</gene>
<evidence type="ECO:0008006" key="8">
    <source>
        <dbReference type="Google" id="ProtNLM"/>
    </source>
</evidence>
<proteinExistence type="inferred from homology"/>
<keyword evidence="7" id="KW-1185">Reference proteome</keyword>
<dbReference type="EMBL" id="OU466861">
    <property type="protein sequence ID" value="CAH2064880.1"/>
    <property type="molecule type" value="Genomic_DNA"/>
</dbReference>
<dbReference type="PRINTS" id="PR00463">
    <property type="entry name" value="EP450I"/>
</dbReference>
<comment type="cofactor">
    <cofactor evidence="4">
        <name>heme</name>
        <dbReference type="ChEBI" id="CHEBI:30413"/>
    </cofactor>
</comment>
<organism evidence="6 7">
    <name type="scientific">Thlaspi arvense</name>
    <name type="common">Field penny-cress</name>
    <dbReference type="NCBI Taxonomy" id="13288"/>
    <lineage>
        <taxon>Eukaryota</taxon>
        <taxon>Viridiplantae</taxon>
        <taxon>Streptophyta</taxon>
        <taxon>Embryophyta</taxon>
        <taxon>Tracheophyta</taxon>
        <taxon>Spermatophyta</taxon>
        <taxon>Magnoliopsida</taxon>
        <taxon>eudicotyledons</taxon>
        <taxon>Gunneridae</taxon>
        <taxon>Pentapetalae</taxon>
        <taxon>rosids</taxon>
        <taxon>malvids</taxon>
        <taxon>Brassicales</taxon>
        <taxon>Brassicaceae</taxon>
        <taxon>Thlaspideae</taxon>
        <taxon>Thlaspi</taxon>
    </lineage>
</organism>
<dbReference type="InterPro" id="IPR001128">
    <property type="entry name" value="Cyt_P450"/>
</dbReference>
<dbReference type="InterPro" id="IPR002401">
    <property type="entry name" value="Cyt_P450_E_grp-I"/>
</dbReference>
<dbReference type="Pfam" id="PF00067">
    <property type="entry name" value="p450"/>
    <property type="match status" value="1"/>
</dbReference>
<evidence type="ECO:0000256" key="3">
    <source>
        <dbReference type="ARBA" id="ARBA00023004"/>
    </source>
</evidence>
<dbReference type="GO" id="GO:0005506">
    <property type="term" value="F:iron ion binding"/>
    <property type="evidence" value="ECO:0007669"/>
    <property type="project" value="InterPro"/>
</dbReference>
<keyword evidence="3 4" id="KW-0408">Iron</keyword>
<dbReference type="PANTHER" id="PTHR47955">
    <property type="entry name" value="CYTOCHROME P450 FAMILY 71 PROTEIN"/>
    <property type="match status" value="1"/>
</dbReference>
<accession>A0AAU9SF89</accession>
<dbReference type="SUPFAM" id="SSF48264">
    <property type="entry name" value="Cytochrome P450"/>
    <property type="match status" value="1"/>
</dbReference>
<evidence type="ECO:0000313" key="7">
    <source>
        <dbReference type="Proteomes" id="UP000836841"/>
    </source>
</evidence>
<reference evidence="6 7" key="1">
    <citation type="submission" date="2022-03" db="EMBL/GenBank/DDBJ databases">
        <authorList>
            <person name="Nunn A."/>
            <person name="Chopra R."/>
            <person name="Nunn A."/>
            <person name="Contreras Garrido A."/>
        </authorList>
    </citation>
    <scope>NUCLEOTIDE SEQUENCE [LARGE SCALE GENOMIC DNA]</scope>
</reference>
<comment type="similarity">
    <text evidence="1 5">Belongs to the cytochrome P450 family.</text>
</comment>
<evidence type="ECO:0000256" key="5">
    <source>
        <dbReference type="RuleBase" id="RU000461"/>
    </source>
</evidence>
<keyword evidence="5" id="KW-0560">Oxidoreductase</keyword>
<dbReference type="Proteomes" id="UP000836841">
    <property type="component" value="Chromosome 5"/>
</dbReference>
<dbReference type="GO" id="GO:0016705">
    <property type="term" value="F:oxidoreductase activity, acting on paired donors, with incorporation or reduction of molecular oxygen"/>
    <property type="evidence" value="ECO:0007669"/>
    <property type="project" value="InterPro"/>
</dbReference>
<feature type="binding site" description="axial binding residue" evidence="4">
    <location>
        <position position="229"/>
    </location>
    <ligand>
        <name>heme</name>
        <dbReference type="ChEBI" id="CHEBI:30413"/>
    </ligand>
    <ligandPart>
        <name>Fe</name>
        <dbReference type="ChEBI" id="CHEBI:18248"/>
    </ligandPart>
</feature>
<dbReference type="Gene3D" id="1.10.630.10">
    <property type="entry name" value="Cytochrome P450"/>
    <property type="match status" value="1"/>
</dbReference>
<dbReference type="AlphaFoldDB" id="A0AAU9SF89"/>
<dbReference type="PANTHER" id="PTHR47955:SF15">
    <property type="entry name" value="CYTOCHROME P450 71A2-LIKE"/>
    <property type="match status" value="1"/>
</dbReference>
<dbReference type="GO" id="GO:0020037">
    <property type="term" value="F:heme binding"/>
    <property type="evidence" value="ECO:0007669"/>
    <property type="project" value="InterPro"/>
</dbReference>
<evidence type="ECO:0000256" key="4">
    <source>
        <dbReference type="PIRSR" id="PIRSR602401-1"/>
    </source>
</evidence>
<dbReference type="PRINTS" id="PR00385">
    <property type="entry name" value="P450"/>
</dbReference>
<dbReference type="PROSITE" id="PS00086">
    <property type="entry name" value="CYTOCHROME_P450"/>
    <property type="match status" value="1"/>
</dbReference>
<dbReference type="InterPro" id="IPR017972">
    <property type="entry name" value="Cyt_P450_CS"/>
</dbReference>
<evidence type="ECO:0000256" key="1">
    <source>
        <dbReference type="ARBA" id="ARBA00010617"/>
    </source>
</evidence>
<name>A0AAU9SF89_THLAR</name>
<dbReference type="InterPro" id="IPR036396">
    <property type="entry name" value="Cyt_P450_sf"/>
</dbReference>